<protein>
    <recommendedName>
        <fullName evidence="5">Glycosyltransferase family 62 protein</fullName>
    </recommendedName>
</protein>
<gene>
    <name evidence="3" type="ORF">PGUG_01139</name>
</gene>
<dbReference type="OrthoDB" id="204164at2759"/>
<feature type="chain" id="PRO_5005659927" description="Glycosyltransferase family 62 protein" evidence="2">
    <location>
        <begin position="23"/>
        <end position="373"/>
    </location>
</feature>
<dbReference type="EMBL" id="CH408155">
    <property type="protein sequence ID" value="EDK37041.2"/>
    <property type="molecule type" value="Genomic_DNA"/>
</dbReference>
<name>A5DCY4_PICGU</name>
<dbReference type="InterPro" id="IPR052086">
    <property type="entry name" value="Mannan_Polymerase_Subunit"/>
</dbReference>
<dbReference type="GO" id="GO:0000009">
    <property type="term" value="F:alpha-1,6-mannosyltransferase activity"/>
    <property type="evidence" value="ECO:0007669"/>
    <property type="project" value="TreeGrafter"/>
</dbReference>
<dbReference type="PANTHER" id="PTHR43083:SF6">
    <property type="entry name" value="MANNAN POLYMERASE COMPLEXES SUBUNIT MNN9"/>
    <property type="match status" value="1"/>
</dbReference>
<dbReference type="AlphaFoldDB" id="A5DCY4"/>
<dbReference type="OMA" id="SCWGMPN"/>
<dbReference type="RefSeq" id="XP_001487762.2">
    <property type="nucleotide sequence ID" value="XM_001487712.1"/>
</dbReference>
<dbReference type="Pfam" id="PF03452">
    <property type="entry name" value="Anp1"/>
    <property type="match status" value="1"/>
</dbReference>
<evidence type="ECO:0000313" key="3">
    <source>
        <dbReference type="EMBL" id="EDK37041.2"/>
    </source>
</evidence>
<keyword evidence="4" id="KW-1185">Reference proteome</keyword>
<dbReference type="eggNOG" id="ENOG502S17G">
    <property type="taxonomic scope" value="Eukaryota"/>
</dbReference>
<evidence type="ECO:0000313" key="4">
    <source>
        <dbReference type="Proteomes" id="UP000001997"/>
    </source>
</evidence>
<dbReference type="InParanoid" id="A5DCY4"/>
<accession>A5DCY4</accession>
<proteinExistence type="inferred from homology"/>
<organism evidence="3 4">
    <name type="scientific">Meyerozyma guilliermondii (strain ATCC 6260 / CBS 566 / DSM 6381 / JCM 1539 / NBRC 10279 / NRRL Y-324)</name>
    <name type="common">Yeast</name>
    <name type="synonym">Candida guilliermondii</name>
    <dbReference type="NCBI Taxonomy" id="294746"/>
    <lineage>
        <taxon>Eukaryota</taxon>
        <taxon>Fungi</taxon>
        <taxon>Dikarya</taxon>
        <taxon>Ascomycota</taxon>
        <taxon>Saccharomycotina</taxon>
        <taxon>Pichiomycetes</taxon>
        <taxon>Debaryomycetaceae</taxon>
        <taxon>Meyerozyma</taxon>
    </lineage>
</organism>
<dbReference type="HOGENOM" id="CLU_048297_2_0_1"/>
<dbReference type="STRING" id="294746.A5DCY4"/>
<evidence type="ECO:0008006" key="5">
    <source>
        <dbReference type="Google" id="ProtNLM"/>
    </source>
</evidence>
<evidence type="ECO:0000256" key="2">
    <source>
        <dbReference type="SAM" id="SignalP"/>
    </source>
</evidence>
<dbReference type="GeneID" id="5129488"/>
<dbReference type="Gene3D" id="3.90.550.10">
    <property type="entry name" value="Spore Coat Polysaccharide Biosynthesis Protein SpsA, Chain A"/>
    <property type="match status" value="1"/>
</dbReference>
<dbReference type="InterPro" id="IPR029044">
    <property type="entry name" value="Nucleotide-diphossugar_trans"/>
</dbReference>
<sequence length="373" mass="43134">MYSRGLLSFWLPVLVLICVVLSTLRMYQVSSLSEKTYKGSRGYSRLVHEDKAFNYTKITYVNNDTPKTLADDSLLFVATIANSESYGPGRQFQDFFSVIKSFDYDENAISLGFYFGDESEFNTVDKYIHHYFASVKANNQNAPSVNKVTILFAPFLEKDYNSIDRSQRHNDNVQRLRRRNIARTRNFALLHTLAEERYTVFMDADVVAIKNPDMIHQFIASKKDIIVPRVIRGSLIDYDRNSWVGERTVPNEEQLLKMDQNDWEHWDYVPLDVPGKMIHFQDLIEQQEQTPPDDVSRRPDYIVKLDSVGGAILFAKSMIYKQGVVFPPNYIIGTTWQRLEGYDGIETEGLCYIAKSLNYECWGMPNMVGQHVD</sequence>
<dbReference type="GO" id="GO:0000136">
    <property type="term" value="C:mannan polymerase complex"/>
    <property type="evidence" value="ECO:0007669"/>
    <property type="project" value="TreeGrafter"/>
</dbReference>
<comment type="similarity">
    <text evidence="1">Belongs to the ANP1/MMN9/VAN1 family.</text>
</comment>
<dbReference type="GO" id="GO:0006487">
    <property type="term" value="P:protein N-linked glycosylation"/>
    <property type="evidence" value="ECO:0007669"/>
    <property type="project" value="TreeGrafter"/>
</dbReference>
<dbReference type="PANTHER" id="PTHR43083">
    <property type="entry name" value="MANNAN POLYMERASE II"/>
    <property type="match status" value="1"/>
</dbReference>
<dbReference type="GO" id="GO:0000032">
    <property type="term" value="P:cell wall mannoprotein biosynthetic process"/>
    <property type="evidence" value="ECO:0007669"/>
    <property type="project" value="TreeGrafter"/>
</dbReference>
<dbReference type="KEGG" id="pgu:PGUG_01139"/>
<feature type="signal peptide" evidence="2">
    <location>
        <begin position="1"/>
        <end position="22"/>
    </location>
</feature>
<dbReference type="Proteomes" id="UP000001997">
    <property type="component" value="Unassembled WGS sequence"/>
</dbReference>
<reference evidence="3 4" key="1">
    <citation type="journal article" date="2009" name="Nature">
        <title>Evolution of pathogenicity and sexual reproduction in eight Candida genomes.</title>
        <authorList>
            <person name="Butler G."/>
            <person name="Rasmussen M.D."/>
            <person name="Lin M.F."/>
            <person name="Santos M.A."/>
            <person name="Sakthikumar S."/>
            <person name="Munro C.A."/>
            <person name="Rheinbay E."/>
            <person name="Grabherr M."/>
            <person name="Forche A."/>
            <person name="Reedy J.L."/>
            <person name="Agrafioti I."/>
            <person name="Arnaud M.B."/>
            <person name="Bates S."/>
            <person name="Brown A.J."/>
            <person name="Brunke S."/>
            <person name="Costanzo M.C."/>
            <person name="Fitzpatrick D.A."/>
            <person name="de Groot P.W."/>
            <person name="Harris D."/>
            <person name="Hoyer L.L."/>
            <person name="Hube B."/>
            <person name="Klis F.M."/>
            <person name="Kodira C."/>
            <person name="Lennard N."/>
            <person name="Logue M.E."/>
            <person name="Martin R."/>
            <person name="Neiman A.M."/>
            <person name="Nikolaou E."/>
            <person name="Quail M.A."/>
            <person name="Quinn J."/>
            <person name="Santos M.C."/>
            <person name="Schmitzberger F.F."/>
            <person name="Sherlock G."/>
            <person name="Shah P."/>
            <person name="Silverstein K.A."/>
            <person name="Skrzypek M.S."/>
            <person name="Soll D."/>
            <person name="Staggs R."/>
            <person name="Stansfield I."/>
            <person name="Stumpf M.P."/>
            <person name="Sudbery P.E."/>
            <person name="Srikantha T."/>
            <person name="Zeng Q."/>
            <person name="Berman J."/>
            <person name="Berriman M."/>
            <person name="Heitman J."/>
            <person name="Gow N.A."/>
            <person name="Lorenz M.C."/>
            <person name="Birren B.W."/>
            <person name="Kellis M."/>
            <person name="Cuomo C.A."/>
        </authorList>
    </citation>
    <scope>NUCLEOTIDE SEQUENCE [LARGE SCALE GENOMIC DNA]</scope>
    <source>
        <strain evidence="4">ATCC 6260 / CBS 566 / DSM 6381 / JCM 1539 / NBRC 10279 / NRRL Y-324</strain>
    </source>
</reference>
<keyword evidence="2" id="KW-0732">Signal</keyword>
<evidence type="ECO:0000256" key="1">
    <source>
        <dbReference type="ARBA" id="ARBA00037964"/>
    </source>
</evidence>